<dbReference type="PROSITE" id="PS50089">
    <property type="entry name" value="ZF_RING_2"/>
    <property type="match status" value="1"/>
</dbReference>
<evidence type="ECO:0000313" key="17">
    <source>
        <dbReference type="EMBL" id="KAH6900164.1"/>
    </source>
</evidence>
<evidence type="ECO:0000256" key="7">
    <source>
        <dbReference type="ARBA" id="ARBA00022771"/>
    </source>
</evidence>
<dbReference type="OrthoDB" id="8062037at2759"/>
<evidence type="ECO:0000256" key="3">
    <source>
        <dbReference type="ARBA" id="ARBA00012483"/>
    </source>
</evidence>
<evidence type="ECO:0000256" key="12">
    <source>
        <dbReference type="PROSITE-ProRule" id="PRU00175"/>
    </source>
</evidence>
<comment type="subcellular location">
    <subcellularLocation>
        <location evidence="2">Membrane</location>
        <topology evidence="2">Multi-pass membrane protein</topology>
    </subcellularLocation>
</comment>
<keyword evidence="8" id="KW-0833">Ubl conjugation pathway</keyword>
<dbReference type="SUPFAM" id="SSF57850">
    <property type="entry name" value="RING/U-box"/>
    <property type="match status" value="1"/>
</dbReference>
<evidence type="ECO:0000256" key="6">
    <source>
        <dbReference type="ARBA" id="ARBA00022723"/>
    </source>
</evidence>
<dbReference type="PANTHER" id="PTHR45977">
    <property type="entry name" value="TARGET OF ERK KINASE MPK-1"/>
    <property type="match status" value="1"/>
</dbReference>
<keyword evidence="7 12" id="KW-0863">Zinc-finger</keyword>
<evidence type="ECO:0000256" key="10">
    <source>
        <dbReference type="ARBA" id="ARBA00022989"/>
    </source>
</evidence>
<dbReference type="GO" id="GO:0016020">
    <property type="term" value="C:membrane"/>
    <property type="evidence" value="ECO:0007669"/>
    <property type="project" value="UniProtKB-SubCell"/>
</dbReference>
<evidence type="ECO:0000256" key="14">
    <source>
        <dbReference type="SAM" id="Phobius"/>
    </source>
</evidence>
<evidence type="ECO:0000256" key="11">
    <source>
        <dbReference type="ARBA" id="ARBA00023136"/>
    </source>
</evidence>
<feature type="region of interest" description="Disordered" evidence="13">
    <location>
        <begin position="469"/>
        <end position="518"/>
    </location>
</feature>
<evidence type="ECO:0000256" key="15">
    <source>
        <dbReference type="SAM" id="SignalP"/>
    </source>
</evidence>
<dbReference type="EC" id="2.3.2.27" evidence="3"/>
<evidence type="ECO:0000256" key="2">
    <source>
        <dbReference type="ARBA" id="ARBA00004141"/>
    </source>
</evidence>
<organism evidence="17 18">
    <name type="scientific">Thelonectria olida</name>
    <dbReference type="NCBI Taxonomy" id="1576542"/>
    <lineage>
        <taxon>Eukaryota</taxon>
        <taxon>Fungi</taxon>
        <taxon>Dikarya</taxon>
        <taxon>Ascomycota</taxon>
        <taxon>Pezizomycotina</taxon>
        <taxon>Sordariomycetes</taxon>
        <taxon>Hypocreomycetidae</taxon>
        <taxon>Hypocreales</taxon>
        <taxon>Nectriaceae</taxon>
        <taxon>Thelonectria</taxon>
    </lineage>
</organism>
<dbReference type="EMBL" id="JAGPYM010000001">
    <property type="protein sequence ID" value="KAH6900164.1"/>
    <property type="molecule type" value="Genomic_DNA"/>
</dbReference>
<feature type="transmembrane region" description="Helical" evidence="14">
    <location>
        <begin position="219"/>
        <end position="240"/>
    </location>
</feature>
<reference evidence="17 18" key="1">
    <citation type="journal article" date="2021" name="Nat. Commun.">
        <title>Genetic determinants of endophytism in the Arabidopsis root mycobiome.</title>
        <authorList>
            <person name="Mesny F."/>
            <person name="Miyauchi S."/>
            <person name="Thiergart T."/>
            <person name="Pickel B."/>
            <person name="Atanasova L."/>
            <person name="Karlsson M."/>
            <person name="Huettel B."/>
            <person name="Barry K.W."/>
            <person name="Haridas S."/>
            <person name="Chen C."/>
            <person name="Bauer D."/>
            <person name="Andreopoulos W."/>
            <person name="Pangilinan J."/>
            <person name="LaButti K."/>
            <person name="Riley R."/>
            <person name="Lipzen A."/>
            <person name="Clum A."/>
            <person name="Drula E."/>
            <person name="Henrissat B."/>
            <person name="Kohler A."/>
            <person name="Grigoriev I.V."/>
            <person name="Martin F.M."/>
            <person name="Hacquard S."/>
        </authorList>
    </citation>
    <scope>NUCLEOTIDE SEQUENCE [LARGE SCALE GENOMIC DNA]</scope>
    <source>
        <strain evidence="17 18">MPI-CAGE-CH-0241</strain>
    </source>
</reference>
<dbReference type="Proteomes" id="UP000777438">
    <property type="component" value="Unassembled WGS sequence"/>
</dbReference>
<dbReference type="GO" id="GO:0008270">
    <property type="term" value="F:zinc ion binding"/>
    <property type="evidence" value="ECO:0007669"/>
    <property type="project" value="UniProtKB-KW"/>
</dbReference>
<keyword evidence="9" id="KW-0862">Zinc</keyword>
<dbReference type="PROSITE" id="PS51257">
    <property type="entry name" value="PROKAR_LIPOPROTEIN"/>
    <property type="match status" value="1"/>
</dbReference>
<dbReference type="AlphaFoldDB" id="A0A9P8WLW4"/>
<dbReference type="InterPro" id="IPR001841">
    <property type="entry name" value="Znf_RING"/>
</dbReference>
<dbReference type="GO" id="GO:0016567">
    <property type="term" value="P:protein ubiquitination"/>
    <property type="evidence" value="ECO:0007669"/>
    <property type="project" value="TreeGrafter"/>
</dbReference>
<feature type="chain" id="PRO_5040357921" description="RING-type E3 ubiquitin transferase" evidence="15">
    <location>
        <begin position="29"/>
        <end position="518"/>
    </location>
</feature>
<keyword evidence="10 14" id="KW-1133">Transmembrane helix</keyword>
<evidence type="ECO:0000256" key="9">
    <source>
        <dbReference type="ARBA" id="ARBA00022833"/>
    </source>
</evidence>
<comment type="catalytic activity">
    <reaction evidence="1">
        <text>S-ubiquitinyl-[E2 ubiquitin-conjugating enzyme]-L-cysteine + [acceptor protein]-L-lysine = [E2 ubiquitin-conjugating enzyme]-L-cysteine + N(6)-ubiquitinyl-[acceptor protein]-L-lysine.</text>
        <dbReference type="EC" id="2.3.2.27"/>
    </reaction>
</comment>
<feature type="compositionally biased region" description="Basic and acidic residues" evidence="13">
    <location>
        <begin position="469"/>
        <end position="487"/>
    </location>
</feature>
<dbReference type="SMART" id="SM00184">
    <property type="entry name" value="RING"/>
    <property type="match status" value="1"/>
</dbReference>
<sequence length="518" mass="56084">MATSRTPPIGIMALFWAILACVFTTVLADDGINTSPEGDVPEWVAVNGMQLSLSTDDGTWSPLQFAVIPLTPSLGLNSSNGQDREIVRINGTIVATDSSNYNNITTSNVAYLSCDESSDDGFIDPDKILNDLMQVKPKAIVLYSTAKNWCSISPTPTGSMYGSILSMADSAEASQALASLTVTSTGAKVRVAIFGNNTNNESTSDKDDGKTSPAVAMSILYSCTGLITLLFAIIIVTGAVRAHRYPERYGPRGARHGLPRQSRAKGLARAVLDTIPIVKFGNQTPPKPDPELELDTTTNDGNDNNQERATSVLSESRRSEVRPATGAVEDGASATRKSQSPDPQTSPDDDNNGADSNLGCSICTEDFTVGEDVRVLPCRHQYHPACIDPWLVNVSGTCPLCRYDLSPGNANNPRGSTSANRDTLPPPLVLEGVENDAAHLEHRNRFSRIFDVNRLRQATVEEQMEALRRMREETNESDRQAPPDGESRGQSARFAAKLKERFRIRTRAQAAEDRDHST</sequence>
<proteinExistence type="predicted"/>
<feature type="compositionally biased region" description="Low complexity" evidence="13">
    <location>
        <begin position="295"/>
        <end position="304"/>
    </location>
</feature>
<evidence type="ECO:0000256" key="4">
    <source>
        <dbReference type="ARBA" id="ARBA00022679"/>
    </source>
</evidence>
<keyword evidence="11 14" id="KW-0472">Membrane</keyword>
<dbReference type="GO" id="GO:0006511">
    <property type="term" value="P:ubiquitin-dependent protein catabolic process"/>
    <property type="evidence" value="ECO:0007669"/>
    <property type="project" value="TreeGrafter"/>
</dbReference>
<evidence type="ECO:0000256" key="13">
    <source>
        <dbReference type="SAM" id="MobiDB-lite"/>
    </source>
</evidence>
<dbReference type="InterPro" id="IPR013083">
    <property type="entry name" value="Znf_RING/FYVE/PHD"/>
</dbReference>
<protein>
    <recommendedName>
        <fullName evidence="3">RING-type E3 ubiquitin transferase</fullName>
        <ecNumber evidence="3">2.3.2.27</ecNumber>
    </recommendedName>
</protein>
<keyword evidence="5 14" id="KW-0812">Transmembrane</keyword>
<dbReference type="CDD" id="cd16454">
    <property type="entry name" value="RING-H2_PA-TM-RING"/>
    <property type="match status" value="1"/>
</dbReference>
<evidence type="ECO:0000256" key="8">
    <source>
        <dbReference type="ARBA" id="ARBA00022786"/>
    </source>
</evidence>
<evidence type="ECO:0000256" key="1">
    <source>
        <dbReference type="ARBA" id="ARBA00000900"/>
    </source>
</evidence>
<feature type="signal peptide" evidence="15">
    <location>
        <begin position="1"/>
        <end position="28"/>
    </location>
</feature>
<keyword evidence="6" id="KW-0479">Metal-binding</keyword>
<name>A0A9P8WLW4_9HYPO</name>
<accession>A0A9P8WLW4</accession>
<dbReference type="Gene3D" id="3.30.40.10">
    <property type="entry name" value="Zinc/RING finger domain, C3HC4 (zinc finger)"/>
    <property type="match status" value="1"/>
</dbReference>
<evidence type="ECO:0000313" key="18">
    <source>
        <dbReference type="Proteomes" id="UP000777438"/>
    </source>
</evidence>
<feature type="region of interest" description="Disordered" evidence="13">
    <location>
        <begin position="278"/>
        <end position="353"/>
    </location>
</feature>
<evidence type="ECO:0000256" key="5">
    <source>
        <dbReference type="ARBA" id="ARBA00022692"/>
    </source>
</evidence>
<evidence type="ECO:0000259" key="16">
    <source>
        <dbReference type="PROSITE" id="PS50089"/>
    </source>
</evidence>
<feature type="domain" description="RING-type" evidence="16">
    <location>
        <begin position="360"/>
        <end position="402"/>
    </location>
</feature>
<dbReference type="GO" id="GO:0061630">
    <property type="term" value="F:ubiquitin protein ligase activity"/>
    <property type="evidence" value="ECO:0007669"/>
    <property type="project" value="UniProtKB-EC"/>
</dbReference>
<gene>
    <name evidence="17" type="ORF">B0T10DRAFT_17699</name>
</gene>
<keyword evidence="15" id="KW-0732">Signal</keyword>
<comment type="caution">
    <text evidence="17">The sequence shown here is derived from an EMBL/GenBank/DDBJ whole genome shotgun (WGS) entry which is preliminary data.</text>
</comment>
<keyword evidence="4" id="KW-0808">Transferase</keyword>
<dbReference type="PANTHER" id="PTHR45977:SF4">
    <property type="entry name" value="RING-TYPE DOMAIN-CONTAINING PROTEIN"/>
    <property type="match status" value="1"/>
</dbReference>
<dbReference type="Pfam" id="PF13639">
    <property type="entry name" value="zf-RING_2"/>
    <property type="match status" value="1"/>
</dbReference>
<keyword evidence="18" id="KW-1185">Reference proteome</keyword>